<feature type="compositionally biased region" description="Polar residues" evidence="3">
    <location>
        <begin position="599"/>
        <end position="608"/>
    </location>
</feature>
<protein>
    <submittedName>
        <fullName evidence="5">Phage tail tape measure protein</fullName>
    </submittedName>
</protein>
<dbReference type="Proteomes" id="UP000308539">
    <property type="component" value="Unassembled WGS sequence"/>
</dbReference>
<feature type="coiled-coil region" evidence="2">
    <location>
        <begin position="25"/>
        <end position="90"/>
    </location>
</feature>
<evidence type="ECO:0000259" key="4">
    <source>
        <dbReference type="Pfam" id="PF10145"/>
    </source>
</evidence>
<dbReference type="PANTHER" id="PTHR37813:SF1">
    <property type="entry name" value="FELS-2 PROPHAGE PROTEIN"/>
    <property type="match status" value="1"/>
</dbReference>
<feature type="region of interest" description="Disordered" evidence="3">
    <location>
        <begin position="590"/>
        <end position="664"/>
    </location>
</feature>
<evidence type="ECO:0000313" key="5">
    <source>
        <dbReference type="EMBL" id="TKI52626.1"/>
    </source>
</evidence>
<dbReference type="InterPro" id="IPR010090">
    <property type="entry name" value="Phage_tape_meas"/>
</dbReference>
<evidence type="ECO:0000256" key="2">
    <source>
        <dbReference type="SAM" id="Coils"/>
    </source>
</evidence>
<evidence type="ECO:0000313" key="6">
    <source>
        <dbReference type="Proteomes" id="UP000308539"/>
    </source>
</evidence>
<feature type="domain" description="Phage tail tape measure protein" evidence="4">
    <location>
        <begin position="150"/>
        <end position="348"/>
    </location>
</feature>
<evidence type="ECO:0000256" key="1">
    <source>
        <dbReference type="ARBA" id="ARBA00022612"/>
    </source>
</evidence>
<feature type="compositionally biased region" description="Basic residues" evidence="3">
    <location>
        <begin position="614"/>
        <end position="625"/>
    </location>
</feature>
<dbReference type="EMBL" id="SZPV01000040">
    <property type="protein sequence ID" value="TKI52626.1"/>
    <property type="molecule type" value="Genomic_DNA"/>
</dbReference>
<keyword evidence="2" id="KW-0175">Coiled coil</keyword>
<comment type="caution">
    <text evidence="5">The sequence shown here is derived from an EMBL/GenBank/DDBJ whole genome shotgun (WGS) entry which is preliminary data.</text>
</comment>
<reference evidence="5 6" key="1">
    <citation type="submission" date="2019-04" db="EMBL/GenBank/DDBJ databases">
        <title>Lysinibacillus genome sequencing.</title>
        <authorList>
            <person name="Dunlap C."/>
        </authorList>
    </citation>
    <scope>NUCLEOTIDE SEQUENCE [LARGE SCALE GENOMIC DNA]</scope>
    <source>
        <strain evidence="5 6">NBRC 109424</strain>
    </source>
</reference>
<dbReference type="Pfam" id="PF10145">
    <property type="entry name" value="PhageMin_Tail"/>
    <property type="match status" value="1"/>
</dbReference>
<dbReference type="NCBIfam" id="TIGR01760">
    <property type="entry name" value="tape_meas_TP901"/>
    <property type="match status" value="1"/>
</dbReference>
<dbReference type="RefSeq" id="WP_025219705.1">
    <property type="nucleotide sequence ID" value="NZ_CP006837.1"/>
</dbReference>
<keyword evidence="6" id="KW-1185">Reference proteome</keyword>
<gene>
    <name evidence="5" type="ORF">FC752_18745</name>
</gene>
<feature type="region of interest" description="Disordered" evidence="3">
    <location>
        <begin position="780"/>
        <end position="800"/>
    </location>
</feature>
<organism evidence="5 6">
    <name type="scientific">Lysinibacillus varians</name>
    <dbReference type="NCBI Taxonomy" id="1145276"/>
    <lineage>
        <taxon>Bacteria</taxon>
        <taxon>Bacillati</taxon>
        <taxon>Bacillota</taxon>
        <taxon>Bacilli</taxon>
        <taxon>Bacillales</taxon>
        <taxon>Bacillaceae</taxon>
        <taxon>Lysinibacillus</taxon>
    </lineage>
</organism>
<dbReference type="PANTHER" id="PTHR37813">
    <property type="entry name" value="FELS-2 PROPHAGE PROTEIN"/>
    <property type="match status" value="1"/>
</dbReference>
<evidence type="ECO:0000256" key="3">
    <source>
        <dbReference type="SAM" id="MobiDB-lite"/>
    </source>
</evidence>
<proteinExistence type="predicted"/>
<name>A0ABY2T7B7_9BACI</name>
<sequence length="927" mass="96687">MARSRSYDMTFEINGKFASSFNNVFNKATTNLNDLKKRSREAQREMARLGREFRNGKIHQSQYAEGTAKLARELKQLEGSQRRLNALKATFDSGMNKAKRAAGVAVGGTAVAATTVALSSLNKAADFEAQMAKVSAVSSATATDFARLNAEAQKLGKSTVFSPTEAAKGMEYLALAGWKTDEIISAMPGMLNLAAAGALDLGRASDVTSDTMQAFGLSADKAGHAADVFAYAQANANTNVEMLGEGMKYLAPVANTFKWSLEGTTAGMMALANQGLKGSIAGQAFASSLSRLSKDNASVQKVMKKTNIAFFDAQGTLKPLPKLIKEIEKGTAGMTDKQKSATLTTLFGTEAVKHWSILLSTGSDELERMTAALEKSEGTAAKMSATMVDNYAGSLKLLQSNIEAAQIKFMEPVLPVFQKFFGGIAGNVDNNMSKIEKAGEVTAKILEDITAPFSTTKPIKPKIEPNMDPADVQKMINQYNRELEKYELFRNMDFGDKVIYMLDTATAKAEEWLGGSGGQATEKIFSKLGEIAVKAFLGAFTGSLKAAGNNALNGNFAGALGMGAAAWMLGGGALVKGAIGAGRWALEKRGGKGARKDSASSQDTASVETTTTKAKGKKSKSKRTKGAAQAATTTLCEVTTAPTSSKEKKSKTKGTNKGAAKVAPKGSQSALSQIFNTGKNVVKGGGKALTTVAKGIGKGFAPIGFAMGVHDIFKSKDKVKATAQTTGGFAGGLGGAKLGAAIGTAIAPGIGTTLGLLLGGAAGYIGGKWAGGKAVDTARGGQRAASQAPSDKGRTEATKSVDTTKLNAAATQLATTFETTNTAFTKLETSISTTAANMDNLTKYTGQVSTEFVTSFASLKATTDLSNTNMSTLASTIGQASGWVSSIQGIQPAVQHVIVALNRLRTRIDNVQIQGAGGATSRRTQYE</sequence>
<keyword evidence="1" id="KW-1188">Viral release from host cell</keyword>
<accession>A0ABY2T7B7</accession>